<dbReference type="EMBL" id="ML170175">
    <property type="protein sequence ID" value="TDL22453.1"/>
    <property type="molecule type" value="Genomic_DNA"/>
</dbReference>
<dbReference type="OrthoDB" id="3365698at2759"/>
<dbReference type="AlphaFoldDB" id="A0A4Y7Q484"/>
<organism evidence="1 2">
    <name type="scientific">Rickenella mellea</name>
    <dbReference type="NCBI Taxonomy" id="50990"/>
    <lineage>
        <taxon>Eukaryota</taxon>
        <taxon>Fungi</taxon>
        <taxon>Dikarya</taxon>
        <taxon>Basidiomycota</taxon>
        <taxon>Agaricomycotina</taxon>
        <taxon>Agaricomycetes</taxon>
        <taxon>Hymenochaetales</taxon>
        <taxon>Rickenellaceae</taxon>
        <taxon>Rickenella</taxon>
    </lineage>
</organism>
<reference evidence="1 2" key="1">
    <citation type="submission" date="2018-06" db="EMBL/GenBank/DDBJ databases">
        <title>A transcriptomic atlas of mushroom development highlights an independent origin of complex multicellularity.</title>
        <authorList>
            <consortium name="DOE Joint Genome Institute"/>
            <person name="Krizsan K."/>
            <person name="Almasi E."/>
            <person name="Merenyi Z."/>
            <person name="Sahu N."/>
            <person name="Viragh M."/>
            <person name="Koszo T."/>
            <person name="Mondo S."/>
            <person name="Kiss B."/>
            <person name="Balint B."/>
            <person name="Kues U."/>
            <person name="Barry K."/>
            <person name="Hegedus J.C."/>
            <person name="Henrissat B."/>
            <person name="Johnson J."/>
            <person name="Lipzen A."/>
            <person name="Ohm R."/>
            <person name="Nagy I."/>
            <person name="Pangilinan J."/>
            <person name="Yan J."/>
            <person name="Xiong Y."/>
            <person name="Grigoriev I.V."/>
            <person name="Hibbett D.S."/>
            <person name="Nagy L.G."/>
        </authorList>
    </citation>
    <scope>NUCLEOTIDE SEQUENCE [LARGE SCALE GENOMIC DNA]</scope>
    <source>
        <strain evidence="1 2">SZMC22713</strain>
    </source>
</reference>
<keyword evidence="2" id="KW-1185">Reference proteome</keyword>
<dbReference type="Proteomes" id="UP000294933">
    <property type="component" value="Unassembled WGS sequence"/>
</dbReference>
<evidence type="ECO:0000313" key="1">
    <source>
        <dbReference type="EMBL" id="TDL22453.1"/>
    </source>
</evidence>
<gene>
    <name evidence="1" type="ORF">BD410DRAFT_262955</name>
</gene>
<dbReference type="VEuPathDB" id="FungiDB:BD410DRAFT_262955"/>
<accession>A0A4Y7Q484</accession>
<sequence>MATLNNVRDRLGRRIELLREACIPMVLEDGIKTLLNEILSHIFEHGHDMTRAGRLRNVYRKFPIAFVEHLFRPLYFGQEFRHLTMMINCRYFCHAPGRRTLKYPHGILPNLITALCPYSRPF</sequence>
<name>A0A4Y7Q484_9AGAM</name>
<proteinExistence type="predicted"/>
<evidence type="ECO:0000313" key="2">
    <source>
        <dbReference type="Proteomes" id="UP000294933"/>
    </source>
</evidence>
<protein>
    <submittedName>
        <fullName evidence="1">Uncharacterized protein</fullName>
    </submittedName>
</protein>